<evidence type="ECO:0000256" key="1">
    <source>
        <dbReference type="ARBA" id="ARBA00004496"/>
    </source>
</evidence>
<keyword evidence="4" id="KW-0678">Repressor</keyword>
<protein>
    <recommendedName>
        <fullName evidence="8">RWD domain-containing protein</fullName>
    </recommendedName>
</protein>
<dbReference type="FunCoup" id="H2ZPV9">
    <property type="interactions" value="212"/>
</dbReference>
<evidence type="ECO:0000256" key="7">
    <source>
        <dbReference type="ARBA" id="ARBA00047127"/>
    </source>
</evidence>
<dbReference type="SUPFAM" id="SSF54211">
    <property type="entry name" value="Ribosomal protein S5 domain 2-like"/>
    <property type="match status" value="1"/>
</dbReference>
<reference evidence="9" key="2">
    <citation type="submission" date="2025-08" db="UniProtKB">
        <authorList>
            <consortium name="Ensembl"/>
        </authorList>
    </citation>
    <scope>IDENTIFICATION</scope>
</reference>
<evidence type="ECO:0000259" key="8">
    <source>
        <dbReference type="PROSITE" id="PS50908"/>
    </source>
</evidence>
<accession>H2ZPV9</accession>
<dbReference type="PROSITE" id="PS50908">
    <property type="entry name" value="RWD"/>
    <property type="match status" value="1"/>
</dbReference>
<dbReference type="Proteomes" id="UP000007875">
    <property type="component" value="Unassembled WGS sequence"/>
</dbReference>
<reference evidence="10" key="1">
    <citation type="submission" date="2003-08" db="EMBL/GenBank/DDBJ databases">
        <authorList>
            <person name="Birren B."/>
            <person name="Nusbaum C."/>
            <person name="Abebe A."/>
            <person name="Abouelleil A."/>
            <person name="Adekoya E."/>
            <person name="Ait-zahra M."/>
            <person name="Allen N."/>
            <person name="Allen T."/>
            <person name="An P."/>
            <person name="Anderson M."/>
            <person name="Anderson S."/>
            <person name="Arachchi H."/>
            <person name="Armbruster J."/>
            <person name="Bachantsang P."/>
            <person name="Baldwin J."/>
            <person name="Barry A."/>
            <person name="Bayul T."/>
            <person name="Blitshsteyn B."/>
            <person name="Bloom T."/>
            <person name="Blye J."/>
            <person name="Boguslavskiy L."/>
            <person name="Borowsky M."/>
            <person name="Boukhgalter B."/>
            <person name="Brunache A."/>
            <person name="Butler J."/>
            <person name="Calixte N."/>
            <person name="Calvo S."/>
            <person name="Camarata J."/>
            <person name="Campo K."/>
            <person name="Chang J."/>
            <person name="Cheshatsang Y."/>
            <person name="Citroen M."/>
            <person name="Collymore A."/>
            <person name="Considine T."/>
            <person name="Cook A."/>
            <person name="Cooke P."/>
            <person name="Corum B."/>
            <person name="Cuomo C."/>
            <person name="David R."/>
            <person name="Dawoe T."/>
            <person name="Degray S."/>
            <person name="Dodge S."/>
            <person name="Dooley K."/>
            <person name="Dorje P."/>
            <person name="Dorjee K."/>
            <person name="Dorris L."/>
            <person name="Duffey N."/>
            <person name="Dupes A."/>
            <person name="Elkins T."/>
            <person name="Engels R."/>
            <person name="Erickson J."/>
            <person name="Farina A."/>
            <person name="Faro S."/>
            <person name="Ferreira P."/>
            <person name="Fischer H."/>
            <person name="Fitzgerald M."/>
            <person name="Foley K."/>
            <person name="Gage D."/>
            <person name="Galagan J."/>
            <person name="Gearin G."/>
            <person name="Gnerre S."/>
            <person name="Gnirke A."/>
            <person name="Goyette A."/>
            <person name="Graham J."/>
            <person name="Grandbois E."/>
            <person name="Gyaltsen K."/>
            <person name="Hafez N."/>
            <person name="Hagopian D."/>
            <person name="Hagos B."/>
            <person name="Hall J."/>
            <person name="Hatcher B."/>
            <person name="Heller A."/>
            <person name="Higgins H."/>
            <person name="Honan T."/>
            <person name="Horn A."/>
            <person name="Houde N."/>
            <person name="Hughes L."/>
            <person name="Hulme W."/>
            <person name="Husby E."/>
            <person name="Iliev I."/>
            <person name="Jaffe D."/>
            <person name="Jones C."/>
            <person name="Kamal M."/>
            <person name="Kamat A."/>
            <person name="Kamvysselis M."/>
            <person name="Karlsson E."/>
            <person name="Kells C."/>
            <person name="Kieu A."/>
            <person name="Kisner P."/>
            <person name="Kodira C."/>
            <person name="Kulbokas E."/>
            <person name="Labutti K."/>
            <person name="Lama D."/>
            <person name="Landers T."/>
            <person name="Leger J."/>
            <person name="Levine S."/>
            <person name="Lewis D."/>
            <person name="Lewis T."/>
            <person name="Lindblad-toh K."/>
            <person name="Liu X."/>
            <person name="Lokyitsang T."/>
            <person name="Lokyitsang Y."/>
            <person name="Lucien O."/>
            <person name="Lui A."/>
            <person name="Ma L.J."/>
            <person name="Mabbitt R."/>
            <person name="Macdonald J."/>
            <person name="Maclean C."/>
            <person name="Major J."/>
            <person name="Manning J."/>
            <person name="Marabella R."/>
            <person name="Maru K."/>
            <person name="Matthews C."/>
            <person name="Mauceli E."/>
            <person name="Mccarthy M."/>
            <person name="Mcdonough S."/>
            <person name="Mcghee T."/>
            <person name="Meldrim J."/>
            <person name="Meneus L."/>
            <person name="Mesirov J."/>
            <person name="Mihalev A."/>
            <person name="Mihova T."/>
            <person name="Mikkelsen T."/>
            <person name="Mlenga V."/>
            <person name="Moru K."/>
            <person name="Mozes J."/>
            <person name="Mulrain L."/>
            <person name="Munson G."/>
            <person name="Naylor J."/>
            <person name="Newes C."/>
            <person name="Nguyen C."/>
            <person name="Nguyen N."/>
            <person name="Nguyen T."/>
            <person name="Nicol R."/>
            <person name="Nielsen C."/>
            <person name="Nizzari M."/>
            <person name="Norbu C."/>
            <person name="Norbu N."/>
            <person name="O'donnell P."/>
            <person name="Okoawo O."/>
            <person name="O'leary S."/>
            <person name="Omotosho B."/>
            <person name="O'neill K."/>
            <person name="Osman S."/>
            <person name="Parker S."/>
            <person name="Perrin D."/>
            <person name="Phunkhang P."/>
            <person name="Piqani B."/>
            <person name="Purcell S."/>
            <person name="Rachupka T."/>
            <person name="Ramasamy U."/>
            <person name="Rameau R."/>
            <person name="Ray V."/>
            <person name="Raymond C."/>
            <person name="Retta R."/>
            <person name="Richardson S."/>
            <person name="Rise C."/>
            <person name="Rodriguez J."/>
            <person name="Rogers J."/>
            <person name="Rogov P."/>
            <person name="Rutman M."/>
            <person name="Schupbach R."/>
            <person name="Seaman C."/>
            <person name="Settipalli S."/>
            <person name="Sharpe T."/>
            <person name="Sheridan J."/>
            <person name="Sherpa N."/>
            <person name="Shi J."/>
            <person name="Smirnov S."/>
            <person name="Smith C."/>
            <person name="Sougnez C."/>
            <person name="Spencer B."/>
            <person name="Stalker J."/>
            <person name="Stange-thomann N."/>
            <person name="Stavropoulos S."/>
            <person name="Stetson K."/>
            <person name="Stone C."/>
            <person name="Stone S."/>
            <person name="Stubbs M."/>
            <person name="Talamas J."/>
            <person name="Tchuinga P."/>
            <person name="Tenzing P."/>
            <person name="Tesfaye S."/>
            <person name="Theodore J."/>
            <person name="Thoulutsang Y."/>
            <person name="Topham K."/>
            <person name="Towey S."/>
            <person name="Tsamla T."/>
            <person name="Tsomo N."/>
            <person name="Vallee D."/>
            <person name="Vassiliev H."/>
            <person name="Venkataraman V."/>
            <person name="Vinson J."/>
            <person name="Vo A."/>
            <person name="Wade C."/>
            <person name="Wang S."/>
            <person name="Wangchuk T."/>
            <person name="Wangdi T."/>
            <person name="Whittaker C."/>
            <person name="Wilkinson J."/>
            <person name="Wu Y."/>
            <person name="Wyman D."/>
            <person name="Yadav S."/>
            <person name="Yang S."/>
            <person name="Yang X."/>
            <person name="Yeager S."/>
            <person name="Yee E."/>
            <person name="Young G."/>
            <person name="Zainoun J."/>
            <person name="Zembeck L."/>
            <person name="Zimmer A."/>
            <person name="Zody M."/>
            <person name="Lander E."/>
        </authorList>
    </citation>
    <scope>NUCLEOTIDE SEQUENCE [LARGE SCALE GENOMIC DNA]</scope>
</reference>
<dbReference type="Gene3D" id="3.10.110.10">
    <property type="entry name" value="Ubiquitin Conjugating Enzyme"/>
    <property type="match status" value="1"/>
</dbReference>
<dbReference type="Ensembl" id="ENSCSAVT00000019837.1">
    <property type="protein sequence ID" value="ENSCSAVP00000019625.1"/>
    <property type="gene ID" value="ENSCSAVG00000011500.1"/>
</dbReference>
<comment type="similarity">
    <text evidence="2">Belongs to the IMPACT family.</text>
</comment>
<evidence type="ECO:0000256" key="3">
    <source>
        <dbReference type="ARBA" id="ARBA00022490"/>
    </source>
</evidence>
<dbReference type="SUPFAM" id="SSF54495">
    <property type="entry name" value="UBC-like"/>
    <property type="match status" value="1"/>
</dbReference>
<dbReference type="InterPro" id="IPR023582">
    <property type="entry name" value="Impact"/>
</dbReference>
<keyword evidence="3" id="KW-0963">Cytoplasm</keyword>
<evidence type="ECO:0000256" key="6">
    <source>
        <dbReference type="ARBA" id="ARBA00023016"/>
    </source>
</evidence>
<dbReference type="CDD" id="cd23821">
    <property type="entry name" value="RWD_IMPACT"/>
    <property type="match status" value="1"/>
</dbReference>
<dbReference type="GO" id="GO:0006446">
    <property type="term" value="P:regulation of translational initiation"/>
    <property type="evidence" value="ECO:0007669"/>
    <property type="project" value="TreeGrafter"/>
</dbReference>
<dbReference type="Pfam" id="PF05773">
    <property type="entry name" value="RWD"/>
    <property type="match status" value="1"/>
</dbReference>
<dbReference type="Gene3D" id="3.30.230.30">
    <property type="entry name" value="Impact, N-terminal domain"/>
    <property type="match status" value="1"/>
</dbReference>
<name>H2ZPV9_CIOSA</name>
<evidence type="ECO:0000256" key="4">
    <source>
        <dbReference type="ARBA" id="ARBA00022491"/>
    </source>
</evidence>
<proteinExistence type="inferred from homology"/>
<comment type="subunit">
    <text evidence="7">Interacts with GCN1; prevents the interaction of GCN1 with EIF2AK4/GCN2 and inhibits EIF2AK4/GCN2 kinase activity. Interaction with RPL39; this interaction occurs in a GCN1-independent manner. Associates with ribosomes; this interaction occurs in a GCN1-independent manner. Associates with actin; this interaction occurs in a GCN1-independent manner.</text>
</comment>
<dbReference type="STRING" id="51511.ENSCSAVP00000019625"/>
<dbReference type="InterPro" id="IPR016135">
    <property type="entry name" value="UBQ-conjugating_enzyme/RWD"/>
</dbReference>
<sequence length="266" mass="30185">QNMDDIGLQAEEIEAISSIYGENWRVIDPFSRIFSFSQTVSKCTLDLRFTLPLNYPSEKPPEFLIKGAGLKQPEIEDLKTKLICIYSENIGEGVLFLWIEAAREFMQDLSANDVQELPLTTEENISCVNVPEIKHGEPLTDRKSTFQGHLATVHCANDVKLVLCELLKNRKIQNATHNISAYRIYDEHKTIIIQDCNDDGETAAGTRMLHLLQILDVKNVLVVVSRWYGGIQLGPDRFKHINNVTRSILLQEGFIDKSNKSKKAKK</sequence>
<dbReference type="PANTHER" id="PTHR16301:SF25">
    <property type="entry name" value="PROTEIN IMPACT"/>
    <property type="match status" value="1"/>
</dbReference>
<dbReference type="InterPro" id="IPR020569">
    <property type="entry name" value="UPF0029_Impact_CS"/>
</dbReference>
<dbReference type="InParanoid" id="H2ZPV9"/>
<keyword evidence="10" id="KW-1185">Reference proteome</keyword>
<comment type="subcellular location">
    <subcellularLocation>
        <location evidence="1">Cytoplasm</location>
    </subcellularLocation>
</comment>
<dbReference type="InterPro" id="IPR006575">
    <property type="entry name" value="RWD_dom"/>
</dbReference>
<evidence type="ECO:0000256" key="5">
    <source>
        <dbReference type="ARBA" id="ARBA00022845"/>
    </source>
</evidence>
<dbReference type="GO" id="GO:0005737">
    <property type="term" value="C:cytoplasm"/>
    <property type="evidence" value="ECO:0007669"/>
    <property type="project" value="UniProtKB-SubCell"/>
</dbReference>
<evidence type="ECO:0000256" key="2">
    <source>
        <dbReference type="ARBA" id="ARBA00007665"/>
    </source>
</evidence>
<keyword evidence="5" id="KW-0810">Translation regulation</keyword>
<dbReference type="GO" id="GO:0140469">
    <property type="term" value="P:GCN2-mediated signaling"/>
    <property type="evidence" value="ECO:0007669"/>
    <property type="project" value="TreeGrafter"/>
</dbReference>
<dbReference type="eggNOG" id="KOG3299">
    <property type="taxonomic scope" value="Eukaryota"/>
</dbReference>
<evidence type="ECO:0000313" key="9">
    <source>
        <dbReference type="Ensembl" id="ENSCSAVP00000019625.1"/>
    </source>
</evidence>
<feature type="domain" description="RWD" evidence="8">
    <location>
        <begin position="11"/>
        <end position="109"/>
    </location>
</feature>
<organism evidence="9 10">
    <name type="scientific">Ciona savignyi</name>
    <name type="common">Pacific transparent sea squirt</name>
    <dbReference type="NCBI Taxonomy" id="51511"/>
    <lineage>
        <taxon>Eukaryota</taxon>
        <taxon>Metazoa</taxon>
        <taxon>Chordata</taxon>
        <taxon>Tunicata</taxon>
        <taxon>Ascidiacea</taxon>
        <taxon>Phlebobranchia</taxon>
        <taxon>Cionidae</taxon>
        <taxon>Ciona</taxon>
    </lineage>
</organism>
<dbReference type="Pfam" id="PF01205">
    <property type="entry name" value="Impact_N"/>
    <property type="match status" value="1"/>
</dbReference>
<dbReference type="SMART" id="SM00591">
    <property type="entry name" value="RWD"/>
    <property type="match status" value="1"/>
</dbReference>
<reference evidence="9" key="3">
    <citation type="submission" date="2025-09" db="UniProtKB">
        <authorList>
            <consortium name="Ensembl"/>
        </authorList>
    </citation>
    <scope>IDENTIFICATION</scope>
</reference>
<evidence type="ECO:0000313" key="10">
    <source>
        <dbReference type="Proteomes" id="UP000007875"/>
    </source>
</evidence>
<dbReference type="AlphaFoldDB" id="H2ZPV9"/>
<dbReference type="OMA" id="FRHICNL"/>
<dbReference type="InterPro" id="IPR036956">
    <property type="entry name" value="Impact_N_sf"/>
</dbReference>
<dbReference type="GeneTree" id="ENSGT00390000017571"/>
<dbReference type="PROSITE" id="PS00910">
    <property type="entry name" value="UPF0029"/>
    <property type="match status" value="1"/>
</dbReference>
<dbReference type="HOGENOM" id="CLU_045276_1_0_1"/>
<dbReference type="InterPro" id="IPR001498">
    <property type="entry name" value="Impact_N"/>
</dbReference>
<dbReference type="InterPro" id="IPR020568">
    <property type="entry name" value="Ribosomal_Su5_D2-typ_SF"/>
</dbReference>
<keyword evidence="6" id="KW-0346">Stress response</keyword>
<dbReference type="PANTHER" id="PTHR16301">
    <property type="entry name" value="IMPACT-RELATED"/>
    <property type="match status" value="1"/>
</dbReference>